<dbReference type="CDD" id="cd02430">
    <property type="entry name" value="PTH2"/>
    <property type="match status" value="1"/>
</dbReference>
<dbReference type="SUPFAM" id="SSF102462">
    <property type="entry name" value="Peptidyl-tRNA hydrolase II"/>
    <property type="match status" value="1"/>
</dbReference>
<comment type="catalytic activity">
    <reaction evidence="4">
        <text>an N-acyl-L-alpha-aminoacyl-tRNA + H2O = an N-acyl-L-amino acid + a tRNA + H(+)</text>
        <dbReference type="Rhea" id="RHEA:54448"/>
        <dbReference type="Rhea" id="RHEA-COMP:10123"/>
        <dbReference type="Rhea" id="RHEA-COMP:13883"/>
        <dbReference type="ChEBI" id="CHEBI:15377"/>
        <dbReference type="ChEBI" id="CHEBI:15378"/>
        <dbReference type="ChEBI" id="CHEBI:59874"/>
        <dbReference type="ChEBI" id="CHEBI:78442"/>
        <dbReference type="ChEBI" id="CHEBI:138191"/>
        <dbReference type="EC" id="3.1.1.29"/>
    </reaction>
</comment>
<evidence type="ECO:0000256" key="1">
    <source>
        <dbReference type="ARBA" id="ARBA00013260"/>
    </source>
</evidence>
<comment type="similarity">
    <text evidence="3">Belongs to the PTH2 family.</text>
</comment>
<evidence type="ECO:0000256" key="3">
    <source>
        <dbReference type="ARBA" id="ARBA00038050"/>
    </source>
</evidence>
<comment type="caution">
    <text evidence="6">The sequence shown here is derived from an EMBL/GenBank/DDBJ whole genome shotgun (WGS) entry which is preliminary data.</text>
</comment>
<keyword evidence="5" id="KW-0812">Transmembrane</keyword>
<evidence type="ECO:0000256" key="5">
    <source>
        <dbReference type="SAM" id="Phobius"/>
    </source>
</evidence>
<protein>
    <recommendedName>
        <fullName evidence="1">peptidyl-tRNA hydrolase</fullName>
        <ecNumber evidence="1">3.1.1.29</ecNumber>
    </recommendedName>
</protein>
<sequence>MDLPNFKTETYIYFAVGLTIGIILYKLFTYIITPGDDGENAKDGPLTEVPIQNLKMVLVVRTDLKMQKGKIGAQCGHATLGAYKKSRSKKSKYWRKCFNTWQAEAHAKVCLKTDSEESLLEIYKQAKKNHLPAYLVTDAGRTQIAAGSHTVVGIGPAPSELIDPITGDLKLL</sequence>
<dbReference type="NCBIfam" id="NF003314">
    <property type="entry name" value="PRK04322.1"/>
    <property type="match status" value="1"/>
</dbReference>
<reference evidence="6" key="1">
    <citation type="submission" date="2023-07" db="EMBL/GenBank/DDBJ databases">
        <authorList>
            <consortium name="AG Swart"/>
            <person name="Singh M."/>
            <person name="Singh A."/>
            <person name="Seah K."/>
            <person name="Emmerich C."/>
        </authorList>
    </citation>
    <scope>NUCLEOTIDE SEQUENCE</scope>
    <source>
        <strain evidence="6">DP1</strain>
    </source>
</reference>
<dbReference type="Gene3D" id="3.40.1490.10">
    <property type="entry name" value="Bit1"/>
    <property type="match status" value="1"/>
</dbReference>
<gene>
    <name evidence="6" type="ORF">ECRASSUSDP1_LOCUS24586</name>
</gene>
<dbReference type="NCBIfam" id="TIGR00283">
    <property type="entry name" value="arch_pth2"/>
    <property type="match status" value="1"/>
</dbReference>
<keyword evidence="2" id="KW-0378">Hydrolase</keyword>
<keyword evidence="5" id="KW-1133">Transmembrane helix</keyword>
<proteinExistence type="inferred from homology"/>
<dbReference type="Pfam" id="PF01981">
    <property type="entry name" value="PTH2"/>
    <property type="match status" value="1"/>
</dbReference>
<dbReference type="GO" id="GO:0005829">
    <property type="term" value="C:cytosol"/>
    <property type="evidence" value="ECO:0007669"/>
    <property type="project" value="TreeGrafter"/>
</dbReference>
<evidence type="ECO:0000256" key="2">
    <source>
        <dbReference type="ARBA" id="ARBA00022801"/>
    </source>
</evidence>
<keyword evidence="7" id="KW-1185">Reference proteome</keyword>
<evidence type="ECO:0000313" key="6">
    <source>
        <dbReference type="EMBL" id="CAI2383095.1"/>
    </source>
</evidence>
<dbReference type="InterPro" id="IPR002833">
    <property type="entry name" value="PTH2"/>
</dbReference>
<dbReference type="InterPro" id="IPR023476">
    <property type="entry name" value="Pep_tRNA_hydro_II_dom_sf"/>
</dbReference>
<evidence type="ECO:0000256" key="4">
    <source>
        <dbReference type="ARBA" id="ARBA00048707"/>
    </source>
</evidence>
<organism evidence="6 7">
    <name type="scientific">Euplotes crassus</name>
    <dbReference type="NCBI Taxonomy" id="5936"/>
    <lineage>
        <taxon>Eukaryota</taxon>
        <taxon>Sar</taxon>
        <taxon>Alveolata</taxon>
        <taxon>Ciliophora</taxon>
        <taxon>Intramacronucleata</taxon>
        <taxon>Spirotrichea</taxon>
        <taxon>Hypotrichia</taxon>
        <taxon>Euplotida</taxon>
        <taxon>Euplotidae</taxon>
        <taxon>Moneuplotes</taxon>
    </lineage>
</organism>
<name>A0AAD1Y346_EUPCR</name>
<dbReference type="Proteomes" id="UP001295684">
    <property type="component" value="Unassembled WGS sequence"/>
</dbReference>
<evidence type="ECO:0000313" key="7">
    <source>
        <dbReference type="Proteomes" id="UP001295684"/>
    </source>
</evidence>
<accession>A0AAD1Y346</accession>
<dbReference type="GO" id="GO:0004045">
    <property type="term" value="F:peptidyl-tRNA hydrolase activity"/>
    <property type="evidence" value="ECO:0007669"/>
    <property type="project" value="UniProtKB-EC"/>
</dbReference>
<dbReference type="EC" id="3.1.1.29" evidence="1"/>
<dbReference type="PANTHER" id="PTHR12649:SF11">
    <property type="entry name" value="PEPTIDYL-TRNA HYDROLASE 2, MITOCHONDRIAL"/>
    <property type="match status" value="1"/>
</dbReference>
<dbReference type="PANTHER" id="PTHR12649">
    <property type="entry name" value="PEPTIDYL-TRNA HYDROLASE 2"/>
    <property type="match status" value="1"/>
</dbReference>
<dbReference type="EMBL" id="CAMPGE010025325">
    <property type="protein sequence ID" value="CAI2383095.1"/>
    <property type="molecule type" value="Genomic_DNA"/>
</dbReference>
<feature type="transmembrane region" description="Helical" evidence="5">
    <location>
        <begin position="12"/>
        <end position="32"/>
    </location>
</feature>
<dbReference type="FunFam" id="3.40.1490.10:FF:000001">
    <property type="entry name" value="Peptidyl-tRNA hydrolase 2"/>
    <property type="match status" value="1"/>
</dbReference>
<keyword evidence="5" id="KW-0472">Membrane</keyword>
<dbReference type="AlphaFoldDB" id="A0AAD1Y346"/>